<accession>A0AAD8K3U8</accession>
<gene>
    <name evidence="2" type="ORF">QVD17_31036</name>
</gene>
<protein>
    <recommendedName>
        <fullName evidence="4">Secreted protein</fullName>
    </recommendedName>
</protein>
<keyword evidence="1" id="KW-0732">Signal</keyword>
<organism evidence="2 3">
    <name type="scientific">Tagetes erecta</name>
    <name type="common">African marigold</name>
    <dbReference type="NCBI Taxonomy" id="13708"/>
    <lineage>
        <taxon>Eukaryota</taxon>
        <taxon>Viridiplantae</taxon>
        <taxon>Streptophyta</taxon>
        <taxon>Embryophyta</taxon>
        <taxon>Tracheophyta</taxon>
        <taxon>Spermatophyta</taxon>
        <taxon>Magnoliopsida</taxon>
        <taxon>eudicotyledons</taxon>
        <taxon>Gunneridae</taxon>
        <taxon>Pentapetalae</taxon>
        <taxon>asterids</taxon>
        <taxon>campanulids</taxon>
        <taxon>Asterales</taxon>
        <taxon>Asteraceae</taxon>
        <taxon>Asteroideae</taxon>
        <taxon>Heliantheae alliance</taxon>
        <taxon>Tageteae</taxon>
        <taxon>Tagetes</taxon>
    </lineage>
</organism>
<keyword evidence="3" id="KW-1185">Reference proteome</keyword>
<evidence type="ECO:0000313" key="3">
    <source>
        <dbReference type="Proteomes" id="UP001229421"/>
    </source>
</evidence>
<proteinExistence type="predicted"/>
<feature type="chain" id="PRO_5042121496" description="Secreted protein" evidence="1">
    <location>
        <begin position="19"/>
        <end position="74"/>
    </location>
</feature>
<dbReference type="EMBL" id="JAUHHV010000008">
    <property type="protein sequence ID" value="KAK1415259.1"/>
    <property type="molecule type" value="Genomic_DNA"/>
</dbReference>
<evidence type="ECO:0000313" key="2">
    <source>
        <dbReference type="EMBL" id="KAK1415259.1"/>
    </source>
</evidence>
<evidence type="ECO:0000256" key="1">
    <source>
        <dbReference type="SAM" id="SignalP"/>
    </source>
</evidence>
<sequence>MMIVGMLWGLRLGWVVLGGKKVCKKTKTSVFVGVYCYCCRTLQLVTVLHDYICINITLFLLKISQSIFLKLYTF</sequence>
<name>A0AAD8K3U8_TARER</name>
<comment type="caution">
    <text evidence="2">The sequence shown here is derived from an EMBL/GenBank/DDBJ whole genome shotgun (WGS) entry which is preliminary data.</text>
</comment>
<dbReference type="AlphaFoldDB" id="A0AAD8K3U8"/>
<feature type="signal peptide" evidence="1">
    <location>
        <begin position="1"/>
        <end position="18"/>
    </location>
</feature>
<dbReference type="Proteomes" id="UP001229421">
    <property type="component" value="Unassembled WGS sequence"/>
</dbReference>
<evidence type="ECO:0008006" key="4">
    <source>
        <dbReference type="Google" id="ProtNLM"/>
    </source>
</evidence>
<reference evidence="2" key="1">
    <citation type="journal article" date="2023" name="bioRxiv">
        <title>Improved chromosome-level genome assembly for marigold (Tagetes erecta).</title>
        <authorList>
            <person name="Jiang F."/>
            <person name="Yuan L."/>
            <person name="Wang S."/>
            <person name="Wang H."/>
            <person name="Xu D."/>
            <person name="Wang A."/>
            <person name="Fan W."/>
        </authorList>
    </citation>
    <scope>NUCLEOTIDE SEQUENCE</scope>
    <source>
        <strain evidence="2">WSJ</strain>
        <tissue evidence="2">Leaf</tissue>
    </source>
</reference>